<dbReference type="PANTHER" id="PTHR43381">
    <property type="entry name" value="TRANSLATION INITIATION FACTOR IF-2-RELATED"/>
    <property type="match status" value="1"/>
</dbReference>
<dbReference type="Pfam" id="PF14578">
    <property type="entry name" value="GTP_EFTU_D4"/>
    <property type="match status" value="1"/>
</dbReference>
<evidence type="ECO:0000256" key="8">
    <source>
        <dbReference type="ARBA" id="ARBA00022490"/>
    </source>
</evidence>
<dbReference type="GO" id="GO:0003743">
    <property type="term" value="F:translation initiation factor activity"/>
    <property type="evidence" value="ECO:0007669"/>
    <property type="project" value="UniProtKB-KW"/>
</dbReference>
<dbReference type="AlphaFoldDB" id="A0A899G1N5"/>
<evidence type="ECO:0000313" key="21">
    <source>
        <dbReference type="EMBL" id="QSL65389.1"/>
    </source>
</evidence>
<dbReference type="EMBL" id="CP054537">
    <property type="protein sequence ID" value="QSL65389.1"/>
    <property type="molecule type" value="Genomic_DNA"/>
</dbReference>
<reference evidence="21" key="1">
    <citation type="submission" date="2020-06" db="EMBL/GenBank/DDBJ databases">
        <title>Genomes of multiple members of Pneumocystis genus reveal paths to human pathogen Pneumocystis jirovecii.</title>
        <authorList>
            <person name="Cisse O.H."/>
            <person name="Ma L."/>
            <person name="Dekker J."/>
            <person name="Khil P."/>
            <person name="Jo J."/>
            <person name="Brenchley J."/>
            <person name="Blair R."/>
            <person name="Pahar B."/>
            <person name="Chabe M."/>
            <person name="Van Rompay K.A."/>
            <person name="Keesler R."/>
            <person name="Sukura A."/>
            <person name="Hirsch V."/>
            <person name="Kutty G."/>
            <person name="Liu Y."/>
            <person name="Peng L."/>
            <person name="Chen J."/>
            <person name="Song J."/>
            <person name="Weissenbacher-Lang C."/>
            <person name="Xu J."/>
            <person name="Upham N.S."/>
            <person name="Stajich J.E."/>
            <person name="Cuomo C.A."/>
            <person name="Cushion M.T."/>
            <person name="Kovacs J.A."/>
        </authorList>
    </citation>
    <scope>NUCLEOTIDE SEQUENCE</scope>
    <source>
        <strain evidence="21">2A</strain>
    </source>
</reference>
<feature type="compositionally biased region" description="Basic and acidic residues" evidence="18">
    <location>
        <begin position="331"/>
        <end position="379"/>
    </location>
</feature>
<dbReference type="InterPro" id="IPR015760">
    <property type="entry name" value="TIF_IF2"/>
</dbReference>
<dbReference type="SUPFAM" id="SSF64356">
    <property type="entry name" value="SNARE-like"/>
    <property type="match status" value="1"/>
</dbReference>
<dbReference type="PRINTS" id="PR00315">
    <property type="entry name" value="ELONGATNFCT"/>
</dbReference>
<dbReference type="Pfam" id="PF01217">
    <property type="entry name" value="Clat_adaptor_s"/>
    <property type="match status" value="1"/>
</dbReference>
<dbReference type="Pfam" id="PF11987">
    <property type="entry name" value="IF-2"/>
    <property type="match status" value="1"/>
</dbReference>
<dbReference type="SUPFAM" id="SSF52156">
    <property type="entry name" value="Initiation factor IF2/eIF5b, domain 3"/>
    <property type="match status" value="1"/>
</dbReference>
<evidence type="ECO:0000256" key="5">
    <source>
        <dbReference type="ARBA" id="ARBA00011986"/>
    </source>
</evidence>
<proteinExistence type="inferred from homology"/>
<dbReference type="InterPro" id="IPR000804">
    <property type="entry name" value="Clathrin_sm-chain_CS"/>
</dbReference>
<dbReference type="GO" id="GO:0003924">
    <property type="term" value="F:GTPase activity"/>
    <property type="evidence" value="ECO:0007669"/>
    <property type="project" value="InterPro"/>
</dbReference>
<evidence type="ECO:0000256" key="12">
    <source>
        <dbReference type="ARBA" id="ARBA00022801"/>
    </source>
</evidence>
<dbReference type="GO" id="GO:0012505">
    <property type="term" value="C:endomembrane system"/>
    <property type="evidence" value="ECO:0007669"/>
    <property type="project" value="UniProtKB-SubCell"/>
</dbReference>
<feature type="region of interest" description="Disordered" evidence="18">
    <location>
        <begin position="331"/>
        <end position="388"/>
    </location>
</feature>
<dbReference type="PROSITE" id="PS00989">
    <property type="entry name" value="CLAT_ADAPTOR_S"/>
    <property type="match status" value="1"/>
</dbReference>
<evidence type="ECO:0000256" key="1">
    <source>
        <dbReference type="ARBA" id="ARBA00004308"/>
    </source>
</evidence>
<dbReference type="CDD" id="cd03703">
    <property type="entry name" value="aeIF5B_II"/>
    <property type="match status" value="1"/>
</dbReference>
<dbReference type="InterPro" id="IPR023115">
    <property type="entry name" value="TIF_IF2_dom3"/>
</dbReference>
<keyword evidence="8" id="KW-0963">Cytoplasm</keyword>
<evidence type="ECO:0000256" key="11">
    <source>
        <dbReference type="ARBA" id="ARBA00022741"/>
    </source>
</evidence>
<evidence type="ECO:0000256" key="10">
    <source>
        <dbReference type="ARBA" id="ARBA00022723"/>
    </source>
</evidence>
<dbReference type="GO" id="GO:0030117">
    <property type="term" value="C:membrane coat"/>
    <property type="evidence" value="ECO:0007669"/>
    <property type="project" value="InterPro"/>
</dbReference>
<keyword evidence="9" id="KW-0396">Initiation factor</keyword>
<dbReference type="PROSITE" id="PS51722">
    <property type="entry name" value="G_TR_2"/>
    <property type="match status" value="1"/>
</dbReference>
<keyword evidence="16" id="KW-0472">Membrane</keyword>
<keyword evidence="11" id="KW-0547">Nucleotide-binding</keyword>
<dbReference type="InterPro" id="IPR011012">
    <property type="entry name" value="Longin-like_dom_sf"/>
</dbReference>
<dbReference type="FunFam" id="3.40.50.10050:FF:000002">
    <property type="entry name" value="Eukaryotic translation initiation factor 5B"/>
    <property type="match status" value="1"/>
</dbReference>
<keyword evidence="13" id="KW-0648">Protein biosynthesis</keyword>
<comment type="subcellular location">
    <subcellularLocation>
        <location evidence="2">Cytoplasm</location>
    </subcellularLocation>
    <subcellularLocation>
        <location evidence="1">Endomembrane system</location>
    </subcellularLocation>
</comment>
<evidence type="ECO:0000256" key="17">
    <source>
        <dbReference type="ARBA" id="ARBA00032478"/>
    </source>
</evidence>
<gene>
    <name evidence="21" type="ORF">MERGE_002699</name>
</gene>
<protein>
    <recommendedName>
        <fullName evidence="6">Eukaryotic translation initiation factor 5B</fullName>
        <ecNumber evidence="5">3.6.5.3</ecNumber>
    </recommendedName>
    <alternativeName>
        <fullName evidence="17">Translation initiation factor IF-2</fullName>
    </alternativeName>
</protein>
<dbReference type="InterPro" id="IPR000795">
    <property type="entry name" value="T_Tr_GTP-bd_dom"/>
</dbReference>
<feature type="compositionally biased region" description="Basic and acidic residues" evidence="18">
    <location>
        <begin position="274"/>
        <end position="286"/>
    </location>
</feature>
<dbReference type="OrthoDB" id="4928at2759"/>
<dbReference type="GO" id="GO:0005739">
    <property type="term" value="C:mitochondrion"/>
    <property type="evidence" value="ECO:0007669"/>
    <property type="project" value="TreeGrafter"/>
</dbReference>
<comment type="similarity">
    <text evidence="4">Belongs to the TRAFAC class translation factor GTPase superfamily. Classic translation factor GTPase family. IF-2 subfamily.</text>
</comment>
<dbReference type="Gene3D" id="3.40.50.300">
    <property type="entry name" value="P-loop containing nucleotide triphosphate hydrolases"/>
    <property type="match status" value="1"/>
</dbReference>
<evidence type="ECO:0000256" key="14">
    <source>
        <dbReference type="ARBA" id="ARBA00022927"/>
    </source>
</evidence>
<dbReference type="Gene3D" id="2.40.30.10">
    <property type="entry name" value="Translation factors"/>
    <property type="match status" value="2"/>
</dbReference>
<feature type="signal peptide" evidence="19">
    <location>
        <begin position="1"/>
        <end position="20"/>
    </location>
</feature>
<dbReference type="InterPro" id="IPR009000">
    <property type="entry name" value="Transl_B-barrel_sf"/>
</dbReference>
<evidence type="ECO:0000256" key="18">
    <source>
        <dbReference type="SAM" id="MobiDB-lite"/>
    </source>
</evidence>
<evidence type="ECO:0000256" key="2">
    <source>
        <dbReference type="ARBA" id="ARBA00004496"/>
    </source>
</evidence>
<dbReference type="GO" id="GO:0006886">
    <property type="term" value="P:intracellular protein transport"/>
    <property type="evidence" value="ECO:0007669"/>
    <property type="project" value="InterPro"/>
</dbReference>
<name>A0A899G1N5_9ASCO</name>
<keyword evidence="14" id="KW-0653">Protein transport</keyword>
<feature type="region of interest" description="Disordered" evidence="18">
    <location>
        <begin position="195"/>
        <end position="314"/>
    </location>
</feature>
<dbReference type="SUPFAM" id="SSF52540">
    <property type="entry name" value="P-loop containing nucleoside triphosphate hydrolases"/>
    <property type="match status" value="1"/>
</dbReference>
<dbReference type="NCBIfam" id="NF003078">
    <property type="entry name" value="PRK04004.1"/>
    <property type="match status" value="1"/>
</dbReference>
<evidence type="ECO:0000256" key="15">
    <source>
        <dbReference type="ARBA" id="ARBA00023134"/>
    </source>
</evidence>
<dbReference type="FunFam" id="2.40.30.10:FF:000013">
    <property type="entry name" value="eukaryotic translation initiation factor 5B"/>
    <property type="match status" value="1"/>
</dbReference>
<evidence type="ECO:0000256" key="7">
    <source>
        <dbReference type="ARBA" id="ARBA00022448"/>
    </source>
</evidence>
<dbReference type="InterPro" id="IPR027417">
    <property type="entry name" value="P-loop_NTPase"/>
</dbReference>
<dbReference type="Gene3D" id="3.30.450.60">
    <property type="match status" value="1"/>
</dbReference>
<evidence type="ECO:0000256" key="16">
    <source>
        <dbReference type="ARBA" id="ARBA00023136"/>
    </source>
</evidence>
<keyword evidence="22" id="KW-1185">Reference proteome</keyword>
<accession>A0A899G1N5</accession>
<evidence type="ECO:0000256" key="6">
    <source>
        <dbReference type="ARBA" id="ARBA00013824"/>
    </source>
</evidence>
<keyword evidence="19" id="KW-0732">Signal</keyword>
<dbReference type="SUPFAM" id="SSF50447">
    <property type="entry name" value="Translation proteins"/>
    <property type="match status" value="1"/>
</dbReference>
<dbReference type="GO" id="GO:0005525">
    <property type="term" value="F:GTP binding"/>
    <property type="evidence" value="ECO:0007669"/>
    <property type="project" value="UniProtKB-KW"/>
</dbReference>
<dbReference type="Proteomes" id="UP000663699">
    <property type="component" value="Chromosome 6"/>
</dbReference>
<dbReference type="EC" id="3.6.5.3" evidence="5"/>
<dbReference type="FunFam" id="3.40.50.300:FF:000112">
    <property type="entry name" value="Eukaryotic translation initiation factor 5B"/>
    <property type="match status" value="1"/>
</dbReference>
<dbReference type="InterPro" id="IPR005225">
    <property type="entry name" value="Small_GTP-bd"/>
</dbReference>
<evidence type="ECO:0000313" key="22">
    <source>
        <dbReference type="Proteomes" id="UP000663699"/>
    </source>
</evidence>
<dbReference type="InterPro" id="IPR022775">
    <property type="entry name" value="AP_mu_sigma_su"/>
</dbReference>
<evidence type="ECO:0000259" key="20">
    <source>
        <dbReference type="PROSITE" id="PS51722"/>
    </source>
</evidence>
<dbReference type="GO" id="GO:0016192">
    <property type="term" value="P:vesicle-mediated transport"/>
    <property type="evidence" value="ECO:0007669"/>
    <property type="project" value="InterPro"/>
</dbReference>
<evidence type="ECO:0000256" key="13">
    <source>
        <dbReference type="ARBA" id="ARBA00022917"/>
    </source>
</evidence>
<evidence type="ECO:0000256" key="19">
    <source>
        <dbReference type="SAM" id="SignalP"/>
    </source>
</evidence>
<comment type="similarity">
    <text evidence="3">Belongs to the adaptor complexes small subunit family.</text>
</comment>
<feature type="compositionally biased region" description="Basic and acidic residues" evidence="18">
    <location>
        <begin position="241"/>
        <end position="265"/>
    </location>
</feature>
<dbReference type="Pfam" id="PF00009">
    <property type="entry name" value="GTP_EFTU"/>
    <property type="match status" value="1"/>
</dbReference>
<keyword evidence="7" id="KW-0813">Transport</keyword>
<dbReference type="CDD" id="cd01887">
    <property type="entry name" value="IF2_eIF5B"/>
    <property type="match status" value="1"/>
</dbReference>
<dbReference type="NCBIfam" id="TIGR00231">
    <property type="entry name" value="small_GTP"/>
    <property type="match status" value="1"/>
</dbReference>
<sequence length="1154" mass="130260">MINAIFICMLIKFYTQISVSQQKKVVDDIYKLISSRPPTVCNFLEGSSLIGGKDLKIVYRNYATLYFVFVIDEAESELVILDLIQVFVEVLDKCYENVCELDLIFNFENIHFILSEMVCGGMILETNIENIVSSKLNDDIWNELGEDIVPQNISENIHKEPLKNEGVNVNSELNDLAGDFGGLLSTLKESSKNRSLKKDKESLIKNSKKSGSNLLKEPLTKEGFNQDRGSGINYFTKKLKTKSEKEREKREKEKAKKKAQSEKKKSISNLILKNEAETTKTTDQKNEPIAIENDLQDSKNSIQNNKETKAKKTNVNIAAIQKQLELRLKAEEERRKQEEEERRILEEEEKKIEEEERRRYEAKLKKKEREKAKKEELKSQGKFLTKKQKEQKQMAKIKIQQLLATGVRIEGLITNDKTNSDSYGKSKRLACDFKKKKLHVASEITDSKSSELATALDDYSSKNENVESPIQETDETLKADSEDGILDNWETFIDNDDANFSPKTSNIVDSKIIGKDSLNGSSEAQVNNCIKKVDDINNSRVNDIVAKKEKSLKNAKNIENDLRSPICCVLGHVDTGKTKILDKIRQSNVQEGEVGGITQQIGATYFPVDSIKQKIAILDQKLEYKVPGLLVIDTPGHESFANLRSRGSSLCDIAILVVDIMHGLEPQTLESLSLLRSRKTPFIVVLNKIDRIYGWDPTLDGAFQESLSKQKKSVQREYYDRYTKIIVEFSEQGLNAVAYYENKNFSKYVSIVPTSALTGEGIPDMLMLLLNLTQQRMTNRLMYLTKLEATVLEVKVIEGHGTTIDVILSNGILREGDRIVLCGLNGAIATNIRALLTPQPLKELRIKSSYIHNKEVRAASGVKISANDLDKAIAGSRLMVVGPDDDEEEIKEEVMEDLEGLLSFIDTSGIGVSVQASTLGSLEALLEFLKQSKIPVSSIDIGPVHKKDVMRCSSMIERAKEYAVMLCFDVKVDKDAEELAEQLGIKIFTADIIYHLFDSFTKYQAEIMEKKRRESSMDVAFPCVLKTIAVFNKKDPILLGVDVIEGVIRIGTPICAVKTNSNTQERIIIDLGRIVSIEKDHKMLNIVKKGQISNGVAIKIESSSQILFGRQVDEKDLLYSHISRKSIDLLKDVFRDDVSKEEWNLVRRLKIIFV</sequence>
<feature type="domain" description="Tr-type G" evidence="20">
    <location>
        <begin position="562"/>
        <end position="778"/>
    </location>
</feature>
<organism evidence="21 22">
    <name type="scientific">Pneumocystis wakefieldiae</name>
    <dbReference type="NCBI Taxonomy" id="38082"/>
    <lineage>
        <taxon>Eukaryota</taxon>
        <taxon>Fungi</taxon>
        <taxon>Dikarya</taxon>
        <taxon>Ascomycota</taxon>
        <taxon>Taphrinomycotina</taxon>
        <taxon>Pneumocystomycetes</taxon>
        <taxon>Pneumocystaceae</taxon>
        <taxon>Pneumocystis</taxon>
    </lineage>
</organism>
<evidence type="ECO:0000256" key="4">
    <source>
        <dbReference type="ARBA" id="ARBA00007733"/>
    </source>
</evidence>
<dbReference type="Gene3D" id="3.40.50.10050">
    <property type="entry name" value="Translation initiation factor IF- 2, domain 3"/>
    <property type="match status" value="1"/>
</dbReference>
<dbReference type="InterPro" id="IPR036925">
    <property type="entry name" value="TIF_IF2_dom3_sf"/>
</dbReference>
<evidence type="ECO:0000256" key="9">
    <source>
        <dbReference type="ARBA" id="ARBA00022540"/>
    </source>
</evidence>
<dbReference type="GO" id="GO:0046872">
    <property type="term" value="F:metal ion binding"/>
    <property type="evidence" value="ECO:0007669"/>
    <property type="project" value="UniProtKB-KW"/>
</dbReference>
<dbReference type="PANTHER" id="PTHR43381:SF4">
    <property type="entry name" value="EUKARYOTIC TRANSLATION INITIATION FACTOR 5B"/>
    <property type="match status" value="1"/>
</dbReference>
<feature type="chain" id="PRO_5034924222" description="Eukaryotic translation initiation factor 5B" evidence="19">
    <location>
        <begin position="21"/>
        <end position="1154"/>
    </location>
</feature>
<dbReference type="InterPro" id="IPR029459">
    <property type="entry name" value="EFTU-type"/>
</dbReference>
<keyword evidence="10" id="KW-0479">Metal-binding</keyword>
<evidence type="ECO:0000256" key="3">
    <source>
        <dbReference type="ARBA" id="ARBA00006972"/>
    </source>
</evidence>
<keyword evidence="12" id="KW-0378">Hydrolase</keyword>
<keyword evidence="15" id="KW-0342">GTP-binding</keyword>